<keyword evidence="4" id="KW-1185">Reference proteome</keyword>
<reference evidence="3" key="1">
    <citation type="submission" date="2020-03" db="EMBL/GenBank/DDBJ databases">
        <title>Draft Genome Sequence of Cylindrodendrum hubeiense.</title>
        <authorList>
            <person name="Buettner E."/>
            <person name="Kellner H."/>
        </authorList>
    </citation>
    <scope>NUCLEOTIDE SEQUENCE</scope>
    <source>
        <strain evidence="3">IHI 201604</strain>
    </source>
</reference>
<feature type="region of interest" description="Disordered" evidence="1">
    <location>
        <begin position="1"/>
        <end position="50"/>
    </location>
</feature>
<feature type="compositionally biased region" description="Polar residues" evidence="1">
    <location>
        <begin position="40"/>
        <end position="50"/>
    </location>
</feature>
<dbReference type="EMBL" id="JAANBB010000146">
    <property type="protein sequence ID" value="KAF7548499.1"/>
    <property type="molecule type" value="Genomic_DNA"/>
</dbReference>
<dbReference type="InterPro" id="IPR052895">
    <property type="entry name" value="HetReg/Transcr_Mod"/>
</dbReference>
<evidence type="ECO:0000259" key="2">
    <source>
        <dbReference type="Pfam" id="PF06985"/>
    </source>
</evidence>
<dbReference type="AlphaFoldDB" id="A0A9P5H950"/>
<comment type="caution">
    <text evidence="3">The sequence shown here is derived from an EMBL/GenBank/DDBJ whole genome shotgun (WGS) entry which is preliminary data.</text>
</comment>
<evidence type="ECO:0000256" key="1">
    <source>
        <dbReference type="SAM" id="MobiDB-lite"/>
    </source>
</evidence>
<gene>
    <name evidence="3" type="ORF">G7Z17_g7002</name>
</gene>
<feature type="domain" description="Heterokaryon incompatibility" evidence="2">
    <location>
        <begin position="107"/>
        <end position="267"/>
    </location>
</feature>
<name>A0A9P5H950_9HYPO</name>
<evidence type="ECO:0000313" key="3">
    <source>
        <dbReference type="EMBL" id="KAF7548499.1"/>
    </source>
</evidence>
<protein>
    <recommendedName>
        <fullName evidence="2">Heterokaryon incompatibility domain-containing protein</fullName>
    </recommendedName>
</protein>
<dbReference type="PANTHER" id="PTHR24148">
    <property type="entry name" value="ANKYRIN REPEAT DOMAIN-CONTAINING PROTEIN 39 HOMOLOG-RELATED"/>
    <property type="match status" value="1"/>
</dbReference>
<proteinExistence type="predicted"/>
<dbReference type="Pfam" id="PF06985">
    <property type="entry name" value="HET"/>
    <property type="match status" value="1"/>
</dbReference>
<dbReference type="PANTHER" id="PTHR24148:SF64">
    <property type="entry name" value="HETEROKARYON INCOMPATIBILITY DOMAIN-CONTAINING PROTEIN"/>
    <property type="match status" value="1"/>
</dbReference>
<evidence type="ECO:0000313" key="4">
    <source>
        <dbReference type="Proteomes" id="UP000722485"/>
    </source>
</evidence>
<organism evidence="3 4">
    <name type="scientific">Cylindrodendrum hubeiense</name>
    <dbReference type="NCBI Taxonomy" id="595255"/>
    <lineage>
        <taxon>Eukaryota</taxon>
        <taxon>Fungi</taxon>
        <taxon>Dikarya</taxon>
        <taxon>Ascomycota</taxon>
        <taxon>Pezizomycotina</taxon>
        <taxon>Sordariomycetes</taxon>
        <taxon>Hypocreomycetidae</taxon>
        <taxon>Hypocreales</taxon>
        <taxon>Nectriaceae</taxon>
        <taxon>Cylindrodendrum</taxon>
    </lineage>
</organism>
<sequence>MKRLSRLFSGRQKRGEEAPTEQQSHAQPLPADSTHHAPLSGQSVTETQAARQTQLDSRIFQYTPLKAPSNFRILRLQRKLSDSNAANGELPLRGSLLEASLDNHPEYFALSYTWGDPDPCSEIDIDGKTLKITANCASALRRMLRGKLSRTIWVDSICINQASTPDALNERNVQVAMMDEIYMHAVQVNVHLGDGDSASDVACESLKSLAHAFLVTKSARPQERDASQRKYDQLADDVLRVTPEYPYGKLHGVFRLPWFRRTWVVQEVALAKKVMFYCGKFLIHLSVMTVGADFTRLPYSNINSDSSGNYWRIHLAYHDTMQGFMRRREQGEPTSNFGIKLKDVLLFPALGLEATRPEDKIFGLYGICKRFGFEIPAPDYRKPIAVIYTEAARAILLGDQGLDLLSMVQESPGWAYGIPSWVPDFSGSNRKWSPSTLPHMFVSKRENPKVSGQTQTQYQFEPDGRGLRVKGRRLSPICAVGQPWVVDSSTNVLGDAREQTGQYATGLIDCIKSWFEVIRGHPHCVHDGVTMELMVRVLAQEAATPYATESLESLVRHLSVLVGISGSNDEALYTTLADPQDNPGGFSHMGNYNISAEMQRSILHIYDLCWKTVFRTAHNFLGTGTHSAKVGDVVVVLQGCSTAAIVRPCTGGYKCGTGVVVCEYGKARDDGHKPH</sequence>
<accession>A0A9P5H950</accession>
<dbReference type="Proteomes" id="UP000722485">
    <property type="component" value="Unassembled WGS sequence"/>
</dbReference>
<dbReference type="InterPro" id="IPR010730">
    <property type="entry name" value="HET"/>
</dbReference>
<dbReference type="OrthoDB" id="2157530at2759"/>